<evidence type="ECO:0000256" key="9">
    <source>
        <dbReference type="SAM" id="Phobius"/>
    </source>
</evidence>
<keyword evidence="9" id="KW-0812">Transmembrane</keyword>
<evidence type="ECO:0000259" key="10">
    <source>
        <dbReference type="Pfam" id="PF07730"/>
    </source>
</evidence>
<evidence type="ECO:0000256" key="3">
    <source>
        <dbReference type="ARBA" id="ARBA00022553"/>
    </source>
</evidence>
<evidence type="ECO:0000256" key="8">
    <source>
        <dbReference type="ARBA" id="ARBA00023012"/>
    </source>
</evidence>
<evidence type="ECO:0000256" key="7">
    <source>
        <dbReference type="ARBA" id="ARBA00022840"/>
    </source>
</evidence>
<evidence type="ECO:0000256" key="6">
    <source>
        <dbReference type="ARBA" id="ARBA00022777"/>
    </source>
</evidence>
<reference evidence="11 12" key="1">
    <citation type="submission" date="2021-07" db="EMBL/GenBank/DDBJ databases">
        <title>complete genome sequencing of Tessaracoccus sp.J1M15.</title>
        <authorList>
            <person name="Bae J.-W."/>
            <person name="Kim D.-y."/>
        </authorList>
    </citation>
    <scope>NUCLEOTIDE SEQUENCE [LARGE SCALE GENOMIC DNA]</scope>
    <source>
        <strain evidence="11 12">J1M15</strain>
    </source>
</reference>
<evidence type="ECO:0000256" key="1">
    <source>
        <dbReference type="ARBA" id="ARBA00000085"/>
    </source>
</evidence>
<keyword evidence="6" id="KW-0418">Kinase</keyword>
<evidence type="ECO:0000313" key="12">
    <source>
        <dbReference type="Proteomes" id="UP000824504"/>
    </source>
</evidence>
<sequence length="359" mass="38467">MTWFKAFSNGALELILAALFLGVAVFARNGPREGDPYLLVVDVLAAVAVAVTGRFPRPGAALAILVAVAGMAFDPMELGLWPMTLMCCVISLMRRGRWRLFAVTFAVVFTCSVVSTYRSTDAPGAFGQGLYTWAMFDGFMLLFGLALYATARTATDRATQRHREVRMRAALELHDVVCRDLTLLAMQAEHAKVTGTSPELLDDMAARARSAGASLRATVASMSSDLGIGDQPLWTFASALESGRSVLDKANFEGQTDGDLTPSLPQAVDLAAGRILNEALFNVAQHGRAKGRWQVTAARLDTAFDFTVTNERGSSGPVKAGLGTVSLTQFARSVGGEVDVTYTEDDWICAVSLPLERAS</sequence>
<keyword evidence="8" id="KW-0902">Two-component regulatory system</keyword>
<dbReference type="InterPro" id="IPR011712">
    <property type="entry name" value="Sig_transdc_His_kin_sub3_dim/P"/>
</dbReference>
<feature type="transmembrane region" description="Helical" evidence="9">
    <location>
        <begin position="100"/>
        <end position="118"/>
    </location>
</feature>
<dbReference type="Pfam" id="PF07730">
    <property type="entry name" value="HisKA_3"/>
    <property type="match status" value="1"/>
</dbReference>
<protein>
    <recommendedName>
        <fullName evidence="2">histidine kinase</fullName>
        <ecNumber evidence="2">2.7.13.3</ecNumber>
    </recommendedName>
</protein>
<keyword evidence="9" id="KW-0472">Membrane</keyword>
<accession>A0ABX8SLW3</accession>
<dbReference type="RefSeq" id="WP_219082470.1">
    <property type="nucleotide sequence ID" value="NZ_CP079216.1"/>
</dbReference>
<evidence type="ECO:0000256" key="2">
    <source>
        <dbReference type="ARBA" id="ARBA00012438"/>
    </source>
</evidence>
<gene>
    <name evidence="11" type="ORF">KDB89_00540</name>
</gene>
<feature type="transmembrane region" description="Helical" evidence="9">
    <location>
        <begin position="37"/>
        <end position="55"/>
    </location>
</feature>
<name>A0ABX8SLW3_9ACTN</name>
<keyword evidence="3" id="KW-0597">Phosphoprotein</keyword>
<keyword evidence="12" id="KW-1185">Reference proteome</keyword>
<dbReference type="InterPro" id="IPR050482">
    <property type="entry name" value="Sensor_HK_TwoCompSys"/>
</dbReference>
<feature type="transmembrane region" description="Helical" evidence="9">
    <location>
        <begin position="130"/>
        <end position="151"/>
    </location>
</feature>
<comment type="catalytic activity">
    <reaction evidence="1">
        <text>ATP + protein L-histidine = ADP + protein N-phospho-L-histidine.</text>
        <dbReference type="EC" id="2.7.13.3"/>
    </reaction>
</comment>
<feature type="transmembrane region" description="Helical" evidence="9">
    <location>
        <begin position="61"/>
        <end position="93"/>
    </location>
</feature>
<proteinExistence type="predicted"/>
<dbReference type="EC" id="2.7.13.3" evidence="2"/>
<evidence type="ECO:0000256" key="4">
    <source>
        <dbReference type="ARBA" id="ARBA00022679"/>
    </source>
</evidence>
<keyword evidence="7" id="KW-0067">ATP-binding</keyword>
<keyword evidence="9" id="KW-1133">Transmembrane helix</keyword>
<evidence type="ECO:0000256" key="5">
    <source>
        <dbReference type="ARBA" id="ARBA00022741"/>
    </source>
</evidence>
<evidence type="ECO:0000313" key="11">
    <source>
        <dbReference type="EMBL" id="QXT63013.1"/>
    </source>
</evidence>
<organism evidence="11 12">
    <name type="scientific">Tessaracoccus palaemonis</name>
    <dbReference type="NCBI Taxonomy" id="2829499"/>
    <lineage>
        <taxon>Bacteria</taxon>
        <taxon>Bacillati</taxon>
        <taxon>Actinomycetota</taxon>
        <taxon>Actinomycetes</taxon>
        <taxon>Propionibacteriales</taxon>
        <taxon>Propionibacteriaceae</taxon>
        <taxon>Tessaracoccus</taxon>
    </lineage>
</organism>
<feature type="domain" description="Signal transduction histidine kinase subgroup 3 dimerisation and phosphoacceptor" evidence="10">
    <location>
        <begin position="166"/>
        <end position="222"/>
    </location>
</feature>
<feature type="transmembrane region" description="Helical" evidence="9">
    <location>
        <begin position="6"/>
        <end position="25"/>
    </location>
</feature>
<dbReference type="Proteomes" id="UP000824504">
    <property type="component" value="Chromosome"/>
</dbReference>
<dbReference type="EMBL" id="CP079216">
    <property type="protein sequence ID" value="QXT63013.1"/>
    <property type="molecule type" value="Genomic_DNA"/>
</dbReference>
<dbReference type="PANTHER" id="PTHR24421">
    <property type="entry name" value="NITRATE/NITRITE SENSOR PROTEIN NARX-RELATED"/>
    <property type="match status" value="1"/>
</dbReference>
<dbReference type="PANTHER" id="PTHR24421:SF10">
    <property type="entry name" value="NITRATE_NITRITE SENSOR PROTEIN NARQ"/>
    <property type="match status" value="1"/>
</dbReference>
<keyword evidence="5" id="KW-0547">Nucleotide-binding</keyword>
<keyword evidence="4" id="KW-0808">Transferase</keyword>